<dbReference type="PROSITE" id="PS50280">
    <property type="entry name" value="SET"/>
    <property type="match status" value="1"/>
</dbReference>
<gene>
    <name evidence="3" type="ORF">PRZ48_005909</name>
</gene>
<name>A0ABR0EM86_ZASCE</name>
<dbReference type="SUPFAM" id="SSF82199">
    <property type="entry name" value="SET domain"/>
    <property type="match status" value="1"/>
</dbReference>
<dbReference type="Pfam" id="PF00856">
    <property type="entry name" value="SET"/>
    <property type="match status" value="1"/>
</dbReference>
<dbReference type="SUPFAM" id="SSF48452">
    <property type="entry name" value="TPR-like"/>
    <property type="match status" value="1"/>
</dbReference>
<dbReference type="SMART" id="SM00028">
    <property type="entry name" value="TPR"/>
    <property type="match status" value="3"/>
</dbReference>
<evidence type="ECO:0000313" key="4">
    <source>
        <dbReference type="Proteomes" id="UP001305779"/>
    </source>
</evidence>
<dbReference type="PANTHER" id="PTHR47643:SF2">
    <property type="entry name" value="TPR DOMAIN PROTEIN (AFU_ORTHOLOGUE AFUA_5G12710)"/>
    <property type="match status" value="1"/>
</dbReference>
<keyword evidence="4" id="KW-1185">Reference proteome</keyword>
<feature type="repeat" description="TPR" evidence="1">
    <location>
        <begin position="197"/>
        <end position="230"/>
    </location>
</feature>
<dbReference type="InterPro" id="IPR001214">
    <property type="entry name" value="SET_dom"/>
</dbReference>
<protein>
    <recommendedName>
        <fullName evidence="2">SET domain-containing protein</fullName>
    </recommendedName>
</protein>
<evidence type="ECO:0000256" key="1">
    <source>
        <dbReference type="PROSITE-ProRule" id="PRU00339"/>
    </source>
</evidence>
<evidence type="ECO:0000259" key="2">
    <source>
        <dbReference type="PROSITE" id="PS50280"/>
    </source>
</evidence>
<dbReference type="EMBL" id="JAXOVC010000004">
    <property type="protein sequence ID" value="KAK4502484.1"/>
    <property type="molecule type" value="Genomic_DNA"/>
</dbReference>
<dbReference type="Gene3D" id="1.25.40.10">
    <property type="entry name" value="Tetratricopeptide repeat domain"/>
    <property type="match status" value="1"/>
</dbReference>
<evidence type="ECO:0000313" key="3">
    <source>
        <dbReference type="EMBL" id="KAK4502484.1"/>
    </source>
</evidence>
<sequence length="750" mass="83359">MDNEAVLNQLTALYEKQKQLAKSAGQRKGQKPQQKATRAELINQFSFHAAAQIPPSHSVVRQTVIGYAYPPCTVPLADLEPITINELELETVHRGRVLVVRTLGYPSRIQAVQNAIEDSEGSVDRLAVYNFDMRLRPEQILPKGQLLAVKEPYYKVTADGAPMVRVDHPSDFVILRPEDSAIPLQLRPKLLELVDSPSAWKAKGNAAFKARDYRGAIELYSNGIEFDQTNPTCHQEKEGSTHLLQLDMYRNRAQANINLGRYEAALADAEASIISSDDLASGEAGLVNSNVKAFYRAGIAAYHLQSYDKAQQMFESILKIAPMDSDAQRELQRVRRRLVEQSMGAYDFEEMIECAMTVDKRLDVADFKANVTVQKTVDRGHGLFATKAIKAGELVLVEKALFVAFNTDEGADQSVIMNLNTGVMSVGTHPTRLVGAVHKMLHSPKLAEAFSHLYDGGYEPRGVQVVDGVVAVDTFQVEAALDFNGFGLPSDPTAVDRDMADQATSSTGVWMTSSFINHDCIGNAARSFMGDVMVIRATKDLEKGDEILMRYKNSDDDIESFQKTVLSSWKFTCSCALCTAEAKTPEPQRQRRLELIKEARAFLQANQISEQYPPTPVLITKAEQLRAKIEASYGQAQFKNLPRQGLQDLSLWICTAHILGAQHKVQTAAAAVLRDLGFMISIKKNKVSIERTNCRMDMSGIYAGMYLAVSYYRKGQNEVGKQLERFTMEMYETIHGCMLGFEEKFGVIKG</sequence>
<dbReference type="InterPro" id="IPR046341">
    <property type="entry name" value="SET_dom_sf"/>
</dbReference>
<dbReference type="PROSITE" id="PS50005">
    <property type="entry name" value="TPR"/>
    <property type="match status" value="2"/>
</dbReference>
<keyword evidence="1" id="KW-0802">TPR repeat</keyword>
<dbReference type="InterPro" id="IPR011990">
    <property type="entry name" value="TPR-like_helical_dom_sf"/>
</dbReference>
<feature type="repeat" description="TPR" evidence="1">
    <location>
        <begin position="291"/>
        <end position="324"/>
    </location>
</feature>
<dbReference type="Proteomes" id="UP001305779">
    <property type="component" value="Unassembled WGS sequence"/>
</dbReference>
<dbReference type="SMART" id="SM00317">
    <property type="entry name" value="SET"/>
    <property type="match status" value="1"/>
</dbReference>
<accession>A0ABR0EM86</accession>
<dbReference type="Gene3D" id="2.170.270.10">
    <property type="entry name" value="SET domain"/>
    <property type="match status" value="1"/>
</dbReference>
<organism evidence="3 4">
    <name type="scientific">Zasmidium cellare</name>
    <name type="common">Wine cellar mold</name>
    <name type="synonym">Racodium cellare</name>
    <dbReference type="NCBI Taxonomy" id="395010"/>
    <lineage>
        <taxon>Eukaryota</taxon>
        <taxon>Fungi</taxon>
        <taxon>Dikarya</taxon>
        <taxon>Ascomycota</taxon>
        <taxon>Pezizomycotina</taxon>
        <taxon>Dothideomycetes</taxon>
        <taxon>Dothideomycetidae</taxon>
        <taxon>Mycosphaerellales</taxon>
        <taxon>Mycosphaerellaceae</taxon>
        <taxon>Zasmidium</taxon>
    </lineage>
</organism>
<dbReference type="InterPro" id="IPR019734">
    <property type="entry name" value="TPR_rpt"/>
</dbReference>
<dbReference type="PANTHER" id="PTHR47643">
    <property type="entry name" value="TPR DOMAIN PROTEIN (AFU_ORTHOLOGUE AFUA_5G12710)"/>
    <property type="match status" value="1"/>
</dbReference>
<dbReference type="InterPro" id="IPR053209">
    <property type="entry name" value="Gramillin-biosynth_MTr"/>
</dbReference>
<feature type="domain" description="SET" evidence="2">
    <location>
        <begin position="360"/>
        <end position="552"/>
    </location>
</feature>
<proteinExistence type="predicted"/>
<comment type="caution">
    <text evidence="3">The sequence shown here is derived from an EMBL/GenBank/DDBJ whole genome shotgun (WGS) entry which is preliminary data.</text>
</comment>
<reference evidence="3 4" key="1">
    <citation type="journal article" date="2023" name="G3 (Bethesda)">
        <title>A chromosome-level genome assembly of Zasmidium syzygii isolated from banana leaves.</title>
        <authorList>
            <person name="van Westerhoven A.C."/>
            <person name="Mehrabi R."/>
            <person name="Talebi R."/>
            <person name="Steentjes M.B.F."/>
            <person name="Corcolon B."/>
            <person name="Chong P.A."/>
            <person name="Kema G.H.J."/>
            <person name="Seidl M.F."/>
        </authorList>
    </citation>
    <scope>NUCLEOTIDE SEQUENCE [LARGE SCALE GENOMIC DNA]</scope>
    <source>
        <strain evidence="3 4">P124</strain>
    </source>
</reference>